<protein>
    <submittedName>
        <fullName evidence="2">Uncharacterized protein</fullName>
    </submittedName>
</protein>
<accession>A0A5S6QLL6</accession>
<organism evidence="1 2">
    <name type="scientific">Trichuris muris</name>
    <name type="common">Mouse whipworm</name>
    <dbReference type="NCBI Taxonomy" id="70415"/>
    <lineage>
        <taxon>Eukaryota</taxon>
        <taxon>Metazoa</taxon>
        <taxon>Ecdysozoa</taxon>
        <taxon>Nematoda</taxon>
        <taxon>Enoplea</taxon>
        <taxon>Dorylaimia</taxon>
        <taxon>Trichinellida</taxon>
        <taxon>Trichuridae</taxon>
        <taxon>Trichuris</taxon>
    </lineage>
</organism>
<sequence length="70" mass="7910">MCHFEGQSSSLEFLSRLQGLKPQMDLQSNLGYSNSRGHRIFLPCPFEFASGLRTATIPDDLCYANIPRVF</sequence>
<reference evidence="2" key="1">
    <citation type="submission" date="2019-12" db="UniProtKB">
        <authorList>
            <consortium name="WormBaseParasite"/>
        </authorList>
    </citation>
    <scope>IDENTIFICATION</scope>
</reference>
<evidence type="ECO:0000313" key="1">
    <source>
        <dbReference type="Proteomes" id="UP000046395"/>
    </source>
</evidence>
<keyword evidence="1" id="KW-1185">Reference proteome</keyword>
<evidence type="ECO:0000313" key="2">
    <source>
        <dbReference type="WBParaSite" id="TMUE_2000007762.1"/>
    </source>
</evidence>
<name>A0A5S6QLL6_TRIMR</name>
<dbReference type="AlphaFoldDB" id="A0A5S6QLL6"/>
<dbReference type="WBParaSite" id="TMUE_2000007762.1">
    <property type="protein sequence ID" value="TMUE_2000007762.1"/>
    <property type="gene ID" value="WBGene00290294"/>
</dbReference>
<proteinExistence type="predicted"/>
<dbReference type="Proteomes" id="UP000046395">
    <property type="component" value="Unassembled WGS sequence"/>
</dbReference>